<dbReference type="RefSeq" id="WP_096526584.1">
    <property type="nucleotide sequence ID" value="NZ_AP014836.1"/>
</dbReference>
<dbReference type="PIRSF" id="PIRSF003113">
    <property type="entry name" value="BolA"/>
    <property type="match status" value="1"/>
</dbReference>
<dbReference type="PANTHER" id="PTHR46230">
    <property type="match status" value="1"/>
</dbReference>
<dbReference type="InterPro" id="IPR036065">
    <property type="entry name" value="BolA-like_sf"/>
</dbReference>
<dbReference type="GO" id="GO:0016226">
    <property type="term" value="P:iron-sulfur cluster assembly"/>
    <property type="evidence" value="ECO:0007669"/>
    <property type="project" value="TreeGrafter"/>
</dbReference>
<dbReference type="EMBL" id="AP014836">
    <property type="protein sequence ID" value="BAW79992.1"/>
    <property type="molecule type" value="Genomic_DNA"/>
</dbReference>
<dbReference type="Proteomes" id="UP000243679">
    <property type="component" value="Chromosome"/>
</dbReference>
<reference evidence="2 3" key="1">
    <citation type="journal article" date="2017" name="ISME J.">
        <title>An acid-tolerant ammonia-oxidizing ?-proteobacterium from soil.</title>
        <authorList>
            <person name="Hayatsu M."/>
            <person name="Tago K."/>
            <person name="Uchiyama I."/>
            <person name="Toyoda A."/>
            <person name="Wang Y."/>
            <person name="Shimomura Y."/>
            <person name="Okubo T."/>
            <person name="Kurisu F."/>
            <person name="Hirono Y."/>
            <person name="Nonaka K."/>
            <person name="Akiyama H."/>
            <person name="Itoh T."/>
            <person name="Takami H."/>
        </authorList>
    </citation>
    <scope>NUCLEOTIDE SEQUENCE [LARGE SCALE GENOMIC DNA]</scope>
    <source>
        <strain evidence="2 3">TAO100</strain>
    </source>
</reference>
<gene>
    <name evidence="2" type="ORF">TAO_0622</name>
</gene>
<dbReference type="AlphaFoldDB" id="A0A1Q2SLJ4"/>
<evidence type="ECO:0000256" key="1">
    <source>
        <dbReference type="RuleBase" id="RU003860"/>
    </source>
</evidence>
<evidence type="ECO:0000313" key="3">
    <source>
        <dbReference type="Proteomes" id="UP000243679"/>
    </source>
</evidence>
<sequence>MRPEERLVFIQKRLEAALSPKSIIIQDDSERHKNHSGHGGGGHYCVTIVSEAFSGKSLLERHRMVYQAVNEAIGKEIHALNIKAYTPREYP</sequence>
<proteinExistence type="inferred from homology"/>
<evidence type="ECO:0000313" key="2">
    <source>
        <dbReference type="EMBL" id="BAW79992.1"/>
    </source>
</evidence>
<keyword evidence="3" id="KW-1185">Reference proteome</keyword>
<comment type="similarity">
    <text evidence="1">Belongs to the BolA/IbaG family.</text>
</comment>
<dbReference type="PANTHER" id="PTHR46230:SF7">
    <property type="entry name" value="BOLA-LIKE PROTEIN 1"/>
    <property type="match status" value="1"/>
</dbReference>
<protein>
    <submittedName>
        <fullName evidence="2">BolA family protein</fullName>
    </submittedName>
</protein>
<dbReference type="InterPro" id="IPR002634">
    <property type="entry name" value="BolA"/>
</dbReference>
<accession>A0A1Q2SLJ4</accession>
<dbReference type="KEGG" id="ntt:TAO_0622"/>
<organism evidence="2 3">
    <name type="scientific">Candidatus Nitrosoglobus terrae</name>
    <dbReference type="NCBI Taxonomy" id="1630141"/>
    <lineage>
        <taxon>Bacteria</taxon>
        <taxon>Pseudomonadati</taxon>
        <taxon>Pseudomonadota</taxon>
        <taxon>Gammaproteobacteria</taxon>
        <taxon>Chromatiales</taxon>
        <taxon>Chromatiaceae</taxon>
        <taxon>Candidatus Nitrosoglobus</taxon>
    </lineage>
</organism>
<dbReference type="Gene3D" id="3.30.300.90">
    <property type="entry name" value="BolA-like"/>
    <property type="match status" value="1"/>
</dbReference>
<name>A0A1Q2SLJ4_9GAMM</name>
<dbReference type="Pfam" id="PF01722">
    <property type="entry name" value="BolA"/>
    <property type="match status" value="1"/>
</dbReference>
<dbReference type="SUPFAM" id="SSF82657">
    <property type="entry name" value="BolA-like"/>
    <property type="match status" value="1"/>
</dbReference>
<dbReference type="OrthoDB" id="9801469at2"/>